<name>A0A512HC61_9PROT</name>
<evidence type="ECO:0000313" key="2">
    <source>
        <dbReference type="Proteomes" id="UP000321567"/>
    </source>
</evidence>
<evidence type="ECO:0000313" key="1">
    <source>
        <dbReference type="EMBL" id="GEO83039.1"/>
    </source>
</evidence>
<dbReference type="OrthoDB" id="7563142at2"/>
<gene>
    <name evidence="1" type="ORF">ROR02_31700</name>
</gene>
<organism evidence="1 2">
    <name type="scientific">Pararhodospirillum oryzae</name>
    <dbReference type="NCBI Taxonomy" id="478448"/>
    <lineage>
        <taxon>Bacteria</taxon>
        <taxon>Pseudomonadati</taxon>
        <taxon>Pseudomonadota</taxon>
        <taxon>Alphaproteobacteria</taxon>
        <taxon>Rhodospirillales</taxon>
        <taxon>Rhodospirillaceae</taxon>
        <taxon>Pararhodospirillum</taxon>
    </lineage>
</organism>
<comment type="caution">
    <text evidence="1">The sequence shown here is derived from an EMBL/GenBank/DDBJ whole genome shotgun (WGS) entry which is preliminary data.</text>
</comment>
<protein>
    <submittedName>
        <fullName evidence="1">Uncharacterized protein</fullName>
    </submittedName>
</protein>
<proteinExistence type="predicted"/>
<sequence length="190" mass="20989">MNDLLDEFALLAAAVTPAHDAALTRRGVPETWLKGRTAPARYGVARGALTKDGWVSGPGHAHVFLPDPPLAEIGTPNWPTPELFDLVAFRPDQPGWWWVRNDSVLLNGVEVERAMFFEDPLIIHPDPLEWMKAAGKGVVILDWGAFLPLHVGGPSRLVCTTLPLAERLDWALRQPPRRFRIEVAEEGIAA</sequence>
<dbReference type="RefSeq" id="WP_147165077.1">
    <property type="nucleotide sequence ID" value="NZ_BJZO01000159.1"/>
</dbReference>
<keyword evidence="2" id="KW-1185">Reference proteome</keyword>
<reference evidence="1 2" key="1">
    <citation type="submission" date="2019-07" db="EMBL/GenBank/DDBJ databases">
        <title>Whole genome shotgun sequence of Rhodospirillum oryzae NBRC 107573.</title>
        <authorList>
            <person name="Hosoyama A."/>
            <person name="Uohara A."/>
            <person name="Ohji S."/>
            <person name="Ichikawa N."/>
        </authorList>
    </citation>
    <scope>NUCLEOTIDE SEQUENCE [LARGE SCALE GENOMIC DNA]</scope>
    <source>
        <strain evidence="1 2">NBRC 107573</strain>
    </source>
</reference>
<dbReference type="Proteomes" id="UP000321567">
    <property type="component" value="Unassembled WGS sequence"/>
</dbReference>
<dbReference type="AlphaFoldDB" id="A0A512HC61"/>
<dbReference type="EMBL" id="BJZO01000159">
    <property type="protein sequence ID" value="GEO83039.1"/>
    <property type="molecule type" value="Genomic_DNA"/>
</dbReference>
<accession>A0A512HC61</accession>